<dbReference type="EMBL" id="JAZHGC010000011">
    <property type="protein sequence ID" value="MEM5287001.1"/>
    <property type="molecule type" value="Genomic_DNA"/>
</dbReference>
<gene>
    <name evidence="1" type="ORF">V4C55_14860</name>
</gene>
<evidence type="ECO:0000313" key="1">
    <source>
        <dbReference type="EMBL" id="MEM5287001.1"/>
    </source>
</evidence>
<name>A0ABU9QC74_9BURK</name>
<dbReference type="Proteomes" id="UP001494588">
    <property type="component" value="Unassembled WGS sequence"/>
</dbReference>
<reference evidence="1 2" key="1">
    <citation type="submission" date="2024-01" db="EMBL/GenBank/DDBJ databases">
        <title>The diversity of rhizobia nodulating Mimosa spp. in eleven states of Brazil covering several biomes is determined by host plant, location, and edaphic factors.</title>
        <authorList>
            <person name="Rouws L."/>
            <person name="Barauna A."/>
            <person name="Beukes C."/>
            <person name="De Faria S.M."/>
            <person name="Gross E."/>
            <person name="Dos Reis Junior F.B."/>
            <person name="Simon M."/>
            <person name="Maluk M."/>
            <person name="Odee D.W."/>
            <person name="Kenicer G."/>
            <person name="Young J.P.W."/>
            <person name="Reis V.M."/>
            <person name="Zilli J."/>
            <person name="James E.K."/>
        </authorList>
    </citation>
    <scope>NUCLEOTIDE SEQUENCE [LARGE SCALE GENOMIC DNA]</scope>
    <source>
        <strain evidence="1 2">JPY77</strain>
    </source>
</reference>
<keyword evidence="2" id="KW-1185">Reference proteome</keyword>
<organism evidence="1 2">
    <name type="scientific">Paraburkholderia sabiae</name>
    <dbReference type="NCBI Taxonomy" id="273251"/>
    <lineage>
        <taxon>Bacteria</taxon>
        <taxon>Pseudomonadati</taxon>
        <taxon>Pseudomonadota</taxon>
        <taxon>Betaproteobacteria</taxon>
        <taxon>Burkholderiales</taxon>
        <taxon>Burkholderiaceae</taxon>
        <taxon>Paraburkholderia</taxon>
    </lineage>
</organism>
<sequence>MLRDAHGLASFSSGESVDIRGAYINSPCEEVKEFRASIRPVRVSSQKGSFPVTLPDMENGSMLLLCVETGLHSQAAQARAASKAKKQLLI</sequence>
<comment type="caution">
    <text evidence="1">The sequence shown here is derived from an EMBL/GenBank/DDBJ whole genome shotgun (WGS) entry which is preliminary data.</text>
</comment>
<accession>A0ABU9QC74</accession>
<dbReference type="RefSeq" id="WP_201656866.1">
    <property type="nucleotide sequence ID" value="NZ_CAJHCS010000026.1"/>
</dbReference>
<proteinExistence type="predicted"/>
<evidence type="ECO:0000313" key="2">
    <source>
        <dbReference type="Proteomes" id="UP001494588"/>
    </source>
</evidence>
<protein>
    <submittedName>
        <fullName evidence="1">Uncharacterized protein</fullName>
    </submittedName>
</protein>